<feature type="domain" description="PepSY" evidence="1">
    <location>
        <begin position="171"/>
        <end position="221"/>
    </location>
</feature>
<name>A0ABR8WAB5_9BACL</name>
<dbReference type="Gene3D" id="3.10.450.40">
    <property type="match status" value="2"/>
</dbReference>
<accession>A0ABR8WAB5</accession>
<dbReference type="Pfam" id="PF03413">
    <property type="entry name" value="PepSY"/>
    <property type="match status" value="2"/>
</dbReference>
<keyword evidence="3" id="KW-1185">Reference proteome</keyword>
<sequence>MRKWILMASATILFGVGVLAFLLFPRSGPDISAKQANETVISLYGGEVEQTIEEGDAYRVEFVRPDGRYLALVNRQNGQVETMELLHKTEAVKELTEQQAREMALKNASGTIDGINYNKERNEYEVRVKEETQVSTVILSAETGEVRKISQEPIKAAPPAEEPEAEPERIITRDAAIKLAKKTLTGEVQEAEFVETGDGGYYLVEIENEQTDQEATIQIHAIRGDTMTVEWDD</sequence>
<proteinExistence type="predicted"/>
<dbReference type="RefSeq" id="WP_191713902.1">
    <property type="nucleotide sequence ID" value="NZ_JACSPU010000001.1"/>
</dbReference>
<evidence type="ECO:0000259" key="1">
    <source>
        <dbReference type="Pfam" id="PF03413"/>
    </source>
</evidence>
<dbReference type="EMBL" id="JACSPU010000001">
    <property type="protein sequence ID" value="MBD8013671.1"/>
    <property type="molecule type" value="Genomic_DNA"/>
</dbReference>
<reference evidence="2 3" key="1">
    <citation type="submission" date="2020-08" db="EMBL/GenBank/DDBJ databases">
        <title>A Genomic Blueprint of the Chicken Gut Microbiome.</title>
        <authorList>
            <person name="Gilroy R."/>
            <person name="Ravi A."/>
            <person name="Getino M."/>
            <person name="Pursley I."/>
            <person name="Horton D.L."/>
            <person name="Alikhan N.-F."/>
            <person name="Baker D."/>
            <person name="Gharbi K."/>
            <person name="Hall N."/>
            <person name="Watson M."/>
            <person name="Adriaenssens E.M."/>
            <person name="Foster-Nyarko E."/>
            <person name="Jarju S."/>
            <person name="Secka A."/>
            <person name="Antonio M."/>
            <person name="Oren A."/>
            <person name="Chaudhuri R."/>
            <person name="La Ragione R.M."/>
            <person name="Hildebrand F."/>
            <person name="Pallen M.J."/>
        </authorList>
    </citation>
    <scope>NUCLEOTIDE SEQUENCE [LARGE SCALE GENOMIC DNA]</scope>
    <source>
        <strain evidence="2 3">Sa1BUA13</strain>
    </source>
</reference>
<feature type="domain" description="PepSY" evidence="1">
    <location>
        <begin position="95"/>
        <end position="149"/>
    </location>
</feature>
<dbReference type="Proteomes" id="UP000658980">
    <property type="component" value="Unassembled WGS sequence"/>
</dbReference>
<gene>
    <name evidence="2" type="ORF">H9630_02490</name>
</gene>
<dbReference type="InterPro" id="IPR025711">
    <property type="entry name" value="PepSY"/>
</dbReference>
<evidence type="ECO:0000313" key="3">
    <source>
        <dbReference type="Proteomes" id="UP000658980"/>
    </source>
</evidence>
<organism evidence="2 3">
    <name type="scientific">Planococcus wigleyi</name>
    <dbReference type="NCBI Taxonomy" id="2762216"/>
    <lineage>
        <taxon>Bacteria</taxon>
        <taxon>Bacillati</taxon>
        <taxon>Bacillota</taxon>
        <taxon>Bacilli</taxon>
        <taxon>Bacillales</taxon>
        <taxon>Caryophanaceae</taxon>
        <taxon>Planococcus</taxon>
    </lineage>
</organism>
<evidence type="ECO:0000313" key="2">
    <source>
        <dbReference type="EMBL" id="MBD8013671.1"/>
    </source>
</evidence>
<protein>
    <submittedName>
        <fullName evidence="2">PepSY domain-containing protein</fullName>
    </submittedName>
</protein>
<comment type="caution">
    <text evidence="2">The sequence shown here is derived from an EMBL/GenBank/DDBJ whole genome shotgun (WGS) entry which is preliminary data.</text>
</comment>